<dbReference type="InterPro" id="IPR044800">
    <property type="entry name" value="LEC2-like"/>
</dbReference>
<evidence type="ECO:0000313" key="9">
    <source>
        <dbReference type="Proteomes" id="UP001141552"/>
    </source>
</evidence>
<dbReference type="SMART" id="SM01019">
    <property type="entry name" value="B3"/>
    <property type="match status" value="1"/>
</dbReference>
<dbReference type="Pfam" id="PF02362">
    <property type="entry name" value="B3"/>
    <property type="match status" value="1"/>
</dbReference>
<feature type="compositionally biased region" description="Pro residues" evidence="6">
    <location>
        <begin position="9"/>
        <end position="20"/>
    </location>
</feature>
<dbReference type="Gene3D" id="2.40.330.10">
    <property type="entry name" value="DNA-binding pseudobarrel domain"/>
    <property type="match status" value="1"/>
</dbReference>
<reference evidence="8" key="1">
    <citation type="submission" date="2022-02" db="EMBL/GenBank/DDBJ databases">
        <authorList>
            <person name="Henning P.M."/>
            <person name="McCubbin A.G."/>
            <person name="Shore J.S."/>
        </authorList>
    </citation>
    <scope>NUCLEOTIDE SEQUENCE</scope>
    <source>
        <strain evidence="8">F60SS</strain>
        <tissue evidence="8">Leaves</tissue>
    </source>
</reference>
<dbReference type="InterPro" id="IPR015300">
    <property type="entry name" value="DNA-bd_pseudobarrel_sf"/>
</dbReference>
<keyword evidence="5" id="KW-0539">Nucleus</keyword>
<evidence type="ECO:0000313" key="8">
    <source>
        <dbReference type="EMBL" id="KAJ4834280.1"/>
    </source>
</evidence>
<dbReference type="OrthoDB" id="757982at2759"/>
<accession>A0A9Q0FMJ6</accession>
<evidence type="ECO:0000259" key="7">
    <source>
        <dbReference type="PROSITE" id="PS50863"/>
    </source>
</evidence>
<sequence length="454" mass="50880">MSYLTTSSNPPPLPTEQPPFYPAQYLHHMQVQQPTSENDLLLPFPYPHSLELLPELGGAQYLPPAAVLDPMYPYCLDDQTGLGMQSLSLSQQPPTGWSAEQERRALDAYRTKLARCNRKLARQRSLSKQASSSSSSATAAAASSGANRNQVVARRRPAAAPNPQPRQQLADNGDPFRFFPSVNKRLRFVVKKILRNSDVGSLGRIVLPKRDSEENLPVLWDKEGIQLMIRDLNTNQSWDLKFKFWANNKSRMYVLENTGDLAKHNGLKLGDSLTLYEDDSRNLWSELERTGTCVPRSAKIAAAQESFEASYTYFSIQKRDKGVAVESFHEQQNSANQSQSYPNMPQMCQVKEEEEDAYLALLLEQFNHKQQEVNSLTTFYAEGSCSYAQSEEMINVGPFDNFAGSSSSSSSYFQAAPEAVQPFGQVGLMDDHLFDDFYTGLGMLPDVYSCSFLL</sequence>
<dbReference type="GO" id="GO:0003677">
    <property type="term" value="F:DNA binding"/>
    <property type="evidence" value="ECO:0007669"/>
    <property type="project" value="UniProtKB-KW"/>
</dbReference>
<proteinExistence type="predicted"/>
<evidence type="ECO:0000256" key="3">
    <source>
        <dbReference type="ARBA" id="ARBA00023125"/>
    </source>
</evidence>
<feature type="region of interest" description="Disordered" evidence="6">
    <location>
        <begin position="1"/>
        <end position="20"/>
    </location>
</feature>
<dbReference type="AlphaFoldDB" id="A0A9Q0FMJ6"/>
<dbReference type="PROSITE" id="PS50863">
    <property type="entry name" value="B3"/>
    <property type="match status" value="1"/>
</dbReference>
<dbReference type="InterPro" id="IPR003340">
    <property type="entry name" value="B3_DNA-bd"/>
</dbReference>
<evidence type="ECO:0000256" key="5">
    <source>
        <dbReference type="ARBA" id="ARBA00023242"/>
    </source>
</evidence>
<dbReference type="GO" id="GO:0003700">
    <property type="term" value="F:DNA-binding transcription factor activity"/>
    <property type="evidence" value="ECO:0007669"/>
    <property type="project" value="InterPro"/>
</dbReference>
<protein>
    <recommendedName>
        <fullName evidence="7">TF-B3 domain-containing protein</fullName>
    </recommendedName>
</protein>
<dbReference type="EMBL" id="JAKUCV010004737">
    <property type="protein sequence ID" value="KAJ4834280.1"/>
    <property type="molecule type" value="Genomic_DNA"/>
</dbReference>
<keyword evidence="2" id="KW-0805">Transcription regulation</keyword>
<evidence type="ECO:0000256" key="6">
    <source>
        <dbReference type="SAM" id="MobiDB-lite"/>
    </source>
</evidence>
<evidence type="ECO:0000256" key="1">
    <source>
        <dbReference type="ARBA" id="ARBA00004123"/>
    </source>
</evidence>
<dbReference type="SUPFAM" id="SSF101936">
    <property type="entry name" value="DNA-binding pseudobarrel domain"/>
    <property type="match status" value="1"/>
</dbReference>
<reference evidence="8" key="2">
    <citation type="journal article" date="2023" name="Plants (Basel)">
        <title>Annotation of the Turnera subulata (Passifloraceae) Draft Genome Reveals the S-Locus Evolved after the Divergence of Turneroideae from Passifloroideae in a Stepwise Manner.</title>
        <authorList>
            <person name="Henning P.M."/>
            <person name="Roalson E.H."/>
            <person name="Mir W."/>
            <person name="McCubbin A.G."/>
            <person name="Shore J.S."/>
        </authorList>
    </citation>
    <scope>NUCLEOTIDE SEQUENCE</scope>
    <source>
        <strain evidence="8">F60SS</strain>
    </source>
</reference>
<dbReference type="PANTHER" id="PTHR31140:SF74">
    <property type="entry name" value="B3 DOMAIN-CONTAINING TRANSCRIPTION FACTOR LEC2"/>
    <property type="match status" value="1"/>
</dbReference>
<evidence type="ECO:0000256" key="4">
    <source>
        <dbReference type="ARBA" id="ARBA00023163"/>
    </source>
</evidence>
<name>A0A9Q0FMJ6_9ROSI</name>
<dbReference type="Proteomes" id="UP001141552">
    <property type="component" value="Unassembled WGS sequence"/>
</dbReference>
<keyword evidence="3" id="KW-0238">DNA-binding</keyword>
<gene>
    <name evidence="8" type="ORF">Tsubulata_028319</name>
</gene>
<feature type="domain" description="TF-B3" evidence="7">
    <location>
        <begin position="190"/>
        <end position="291"/>
    </location>
</feature>
<organism evidence="8 9">
    <name type="scientific">Turnera subulata</name>
    <dbReference type="NCBI Taxonomy" id="218843"/>
    <lineage>
        <taxon>Eukaryota</taxon>
        <taxon>Viridiplantae</taxon>
        <taxon>Streptophyta</taxon>
        <taxon>Embryophyta</taxon>
        <taxon>Tracheophyta</taxon>
        <taxon>Spermatophyta</taxon>
        <taxon>Magnoliopsida</taxon>
        <taxon>eudicotyledons</taxon>
        <taxon>Gunneridae</taxon>
        <taxon>Pentapetalae</taxon>
        <taxon>rosids</taxon>
        <taxon>fabids</taxon>
        <taxon>Malpighiales</taxon>
        <taxon>Passifloraceae</taxon>
        <taxon>Turnera</taxon>
    </lineage>
</organism>
<comment type="subcellular location">
    <subcellularLocation>
        <location evidence="1">Nucleus</location>
    </subcellularLocation>
</comment>
<keyword evidence="9" id="KW-1185">Reference proteome</keyword>
<keyword evidence="4" id="KW-0804">Transcription</keyword>
<dbReference type="CDD" id="cd10017">
    <property type="entry name" value="B3_DNA"/>
    <property type="match status" value="1"/>
</dbReference>
<feature type="region of interest" description="Disordered" evidence="6">
    <location>
        <begin position="120"/>
        <end position="175"/>
    </location>
</feature>
<feature type="compositionally biased region" description="Low complexity" evidence="6">
    <location>
        <begin position="126"/>
        <end position="168"/>
    </location>
</feature>
<evidence type="ECO:0000256" key="2">
    <source>
        <dbReference type="ARBA" id="ARBA00023015"/>
    </source>
</evidence>
<dbReference type="PANTHER" id="PTHR31140">
    <property type="entry name" value="B3 DOMAIN-CONTAINING TRANSCRIPTION FACTOR ABI3"/>
    <property type="match status" value="1"/>
</dbReference>
<comment type="caution">
    <text evidence="8">The sequence shown here is derived from an EMBL/GenBank/DDBJ whole genome shotgun (WGS) entry which is preliminary data.</text>
</comment>
<dbReference type="GO" id="GO:0005634">
    <property type="term" value="C:nucleus"/>
    <property type="evidence" value="ECO:0007669"/>
    <property type="project" value="UniProtKB-SubCell"/>
</dbReference>